<evidence type="ECO:0000256" key="1">
    <source>
        <dbReference type="SAM" id="SignalP"/>
    </source>
</evidence>
<feature type="chain" id="PRO_5012011786" description="Spore coat protein U domain-containing protein" evidence="1">
    <location>
        <begin position="18"/>
        <end position="303"/>
    </location>
</feature>
<gene>
    <name evidence="2" type="ORF">A9Q84_16680</name>
</gene>
<dbReference type="AlphaFoldDB" id="A0A1Y5F4G2"/>
<organism evidence="2 3">
    <name type="scientific">Halobacteriovorax marinus</name>
    <dbReference type="NCBI Taxonomy" id="97084"/>
    <lineage>
        <taxon>Bacteria</taxon>
        <taxon>Pseudomonadati</taxon>
        <taxon>Bdellovibrionota</taxon>
        <taxon>Bacteriovoracia</taxon>
        <taxon>Bacteriovoracales</taxon>
        <taxon>Halobacteriovoraceae</taxon>
        <taxon>Halobacteriovorax</taxon>
    </lineage>
</organism>
<protein>
    <recommendedName>
        <fullName evidence="4">Spore coat protein U domain-containing protein</fullName>
    </recommendedName>
</protein>
<dbReference type="EMBL" id="MAAO01000008">
    <property type="protein sequence ID" value="OUR95468.1"/>
    <property type="molecule type" value="Genomic_DNA"/>
</dbReference>
<comment type="caution">
    <text evidence="2">The sequence shown here is derived from an EMBL/GenBank/DDBJ whole genome shotgun (WGS) entry which is preliminary data.</text>
</comment>
<proteinExistence type="predicted"/>
<dbReference type="Proteomes" id="UP000196531">
    <property type="component" value="Unassembled WGS sequence"/>
</dbReference>
<accession>A0A1Y5F4G2</accession>
<reference evidence="3" key="1">
    <citation type="journal article" date="2017" name="Proc. Natl. Acad. Sci. U.S.A.">
        <title>Simulation of Deepwater Horizon oil plume reveals substrate specialization within a complex community of hydrocarbon-degraders.</title>
        <authorList>
            <person name="Hu P."/>
            <person name="Dubinsky E.A."/>
            <person name="Probst A.J."/>
            <person name="Wang J."/>
            <person name="Sieber C.M.K."/>
            <person name="Tom L.M."/>
            <person name="Gardinali P."/>
            <person name="Banfield J.F."/>
            <person name="Atlas R.M."/>
            <person name="Andersen G.L."/>
        </authorList>
    </citation>
    <scope>NUCLEOTIDE SEQUENCE [LARGE SCALE GENOMIC DNA]</scope>
</reference>
<sequence length="303" mass="33051">MKSIITLCFLFSLNSLAVDCSLFVFVNDVYFVQTNSDQSLAVDVDVYRFNNHRKCKKYRLGITTGGSGNYSRKLYNGADSVDYNYHKRENSSSPIKDVLDAQGGQQRVDFKMNGIYKRVTFFARLPDPFSAGNVSTGLYLDTATINIVPRDGGTTGGYSVNISSYLNVQSDVNISLVERGGQFDPNRTAITLDYGLMTTGETRGFDLVVKSNSGYRISVSSENNGVMSHISQANFNVGYSFGVNGSSLSLVGSKLSPIDIFNSSSPSTSTGDVIEIDVSILDTSNKLSGAYSDYIYFTATSTY</sequence>
<evidence type="ECO:0008006" key="4">
    <source>
        <dbReference type="Google" id="ProtNLM"/>
    </source>
</evidence>
<evidence type="ECO:0000313" key="3">
    <source>
        <dbReference type="Proteomes" id="UP000196531"/>
    </source>
</evidence>
<name>A0A1Y5F4G2_9BACT</name>
<keyword evidence="1" id="KW-0732">Signal</keyword>
<evidence type="ECO:0000313" key="2">
    <source>
        <dbReference type="EMBL" id="OUR95468.1"/>
    </source>
</evidence>
<feature type="signal peptide" evidence="1">
    <location>
        <begin position="1"/>
        <end position="17"/>
    </location>
</feature>